<dbReference type="EMBL" id="FOCO01000022">
    <property type="protein sequence ID" value="SEN73774.1"/>
    <property type="molecule type" value="Genomic_DNA"/>
</dbReference>
<dbReference type="CDD" id="cd00483">
    <property type="entry name" value="HPPK"/>
    <property type="match status" value="1"/>
</dbReference>
<dbReference type="GO" id="GO:0003848">
    <property type="term" value="F:2-amino-4-hydroxy-6-hydroxymethyldihydropteridine diphosphokinase activity"/>
    <property type="evidence" value="ECO:0007669"/>
    <property type="project" value="UniProtKB-EC"/>
</dbReference>
<dbReference type="GO" id="GO:0046654">
    <property type="term" value="P:tetrahydrofolate biosynthetic process"/>
    <property type="evidence" value="ECO:0007669"/>
    <property type="project" value="UniProtKB-UniPathway"/>
</dbReference>
<dbReference type="GO" id="GO:0046656">
    <property type="term" value="P:folic acid biosynthetic process"/>
    <property type="evidence" value="ECO:0007669"/>
    <property type="project" value="UniProtKB-KW"/>
</dbReference>
<feature type="domain" description="7,8-dihydro-6-hydroxymethylpterin-pyrophosphokinase" evidence="13">
    <location>
        <begin position="8"/>
        <end position="165"/>
    </location>
</feature>
<dbReference type="GO" id="GO:0016301">
    <property type="term" value="F:kinase activity"/>
    <property type="evidence" value="ECO:0007669"/>
    <property type="project" value="UniProtKB-KW"/>
</dbReference>
<dbReference type="GO" id="GO:0005524">
    <property type="term" value="F:ATP binding"/>
    <property type="evidence" value="ECO:0007669"/>
    <property type="project" value="UniProtKB-KW"/>
</dbReference>
<evidence type="ECO:0000256" key="11">
    <source>
        <dbReference type="ARBA" id="ARBA00029766"/>
    </source>
</evidence>
<evidence type="ECO:0000256" key="3">
    <source>
        <dbReference type="ARBA" id="ARBA00013253"/>
    </source>
</evidence>
<dbReference type="Proteomes" id="UP000183002">
    <property type="component" value="Unassembled WGS sequence"/>
</dbReference>
<protein>
    <recommendedName>
        <fullName evidence="4">2-amino-4-hydroxy-6-hydroxymethyldihydropteridine pyrophosphokinase</fullName>
        <ecNumber evidence="3">2.7.6.3</ecNumber>
    </recommendedName>
    <alternativeName>
        <fullName evidence="11">6-hydroxymethyl-7,8-dihydropterin pyrophosphokinase</fullName>
    </alternativeName>
    <alternativeName>
        <fullName evidence="12">7,8-dihydro-6-hydroxymethylpterin-pyrophosphokinase</fullName>
    </alternativeName>
</protein>
<evidence type="ECO:0000256" key="8">
    <source>
        <dbReference type="ARBA" id="ARBA00022840"/>
    </source>
</evidence>
<evidence type="ECO:0000256" key="1">
    <source>
        <dbReference type="ARBA" id="ARBA00005051"/>
    </source>
</evidence>
<dbReference type="PANTHER" id="PTHR43071:SF1">
    <property type="entry name" value="2-AMINO-4-HYDROXY-6-HYDROXYMETHYLDIHYDROPTERIDINE PYROPHOSPHOKINASE"/>
    <property type="match status" value="1"/>
</dbReference>
<evidence type="ECO:0000256" key="7">
    <source>
        <dbReference type="ARBA" id="ARBA00022777"/>
    </source>
</evidence>
<dbReference type="RefSeq" id="WP_082224850.1">
    <property type="nucleotide sequence ID" value="NZ_LGHU01000067.1"/>
</dbReference>
<proteinExistence type="inferred from homology"/>
<accession>A0A1H8IYV5</accession>
<dbReference type="SUPFAM" id="SSF55083">
    <property type="entry name" value="6-hydroxymethyl-7,8-dihydropterin pyrophosphokinase, HPPK"/>
    <property type="match status" value="1"/>
</dbReference>
<dbReference type="EC" id="2.7.6.3" evidence="3"/>
<dbReference type="STRING" id="1077947.SAMN05216227_102255"/>
<dbReference type="OrthoDB" id="9808041at2"/>
<evidence type="ECO:0000259" key="13">
    <source>
        <dbReference type="Pfam" id="PF01288"/>
    </source>
</evidence>
<reference evidence="14 15" key="1">
    <citation type="submission" date="2016-10" db="EMBL/GenBank/DDBJ databases">
        <authorList>
            <person name="de Groot N.N."/>
        </authorList>
    </citation>
    <scope>NUCLEOTIDE SEQUENCE [LARGE SCALE GENOMIC DNA]</scope>
    <source>
        <strain evidence="14 15">CGMCC 1.10836</strain>
    </source>
</reference>
<organism evidence="14 15">
    <name type="scientific">Pseudorhodobacter antarcticus</name>
    <dbReference type="NCBI Taxonomy" id="1077947"/>
    <lineage>
        <taxon>Bacteria</taxon>
        <taxon>Pseudomonadati</taxon>
        <taxon>Pseudomonadota</taxon>
        <taxon>Alphaproteobacteria</taxon>
        <taxon>Rhodobacterales</taxon>
        <taxon>Paracoccaceae</taxon>
        <taxon>Pseudorhodobacter</taxon>
    </lineage>
</organism>
<evidence type="ECO:0000256" key="6">
    <source>
        <dbReference type="ARBA" id="ARBA00022741"/>
    </source>
</evidence>
<keyword evidence="15" id="KW-1185">Reference proteome</keyword>
<keyword evidence="6" id="KW-0547">Nucleotide-binding</keyword>
<evidence type="ECO:0000256" key="4">
    <source>
        <dbReference type="ARBA" id="ARBA00016218"/>
    </source>
</evidence>
<dbReference type="Gene3D" id="3.30.70.560">
    <property type="entry name" value="7,8-Dihydro-6-hydroxymethylpterin-pyrophosphokinase HPPK"/>
    <property type="match status" value="1"/>
</dbReference>
<keyword evidence="8" id="KW-0067">ATP-binding</keyword>
<evidence type="ECO:0000256" key="5">
    <source>
        <dbReference type="ARBA" id="ARBA00022679"/>
    </source>
</evidence>
<evidence type="ECO:0000256" key="12">
    <source>
        <dbReference type="ARBA" id="ARBA00033413"/>
    </source>
</evidence>
<evidence type="ECO:0000256" key="2">
    <source>
        <dbReference type="ARBA" id="ARBA00005810"/>
    </source>
</evidence>
<dbReference type="AlphaFoldDB" id="A0A1H8IYV5"/>
<dbReference type="PANTHER" id="PTHR43071">
    <property type="entry name" value="2-AMINO-4-HYDROXY-6-HYDROXYMETHYLDIHYDROPTERIDINE PYROPHOSPHOKINASE"/>
    <property type="match status" value="1"/>
</dbReference>
<evidence type="ECO:0000256" key="9">
    <source>
        <dbReference type="ARBA" id="ARBA00022909"/>
    </source>
</evidence>
<dbReference type="NCBIfam" id="TIGR01498">
    <property type="entry name" value="folK"/>
    <property type="match status" value="1"/>
</dbReference>
<comment type="pathway">
    <text evidence="1">Cofactor biosynthesis; tetrahydrofolate biosynthesis; 2-amino-4-hydroxy-6-hydroxymethyl-7,8-dihydropteridine diphosphate from 7,8-dihydroneopterin triphosphate: step 4/4.</text>
</comment>
<dbReference type="Pfam" id="PF01288">
    <property type="entry name" value="HPPK"/>
    <property type="match status" value="1"/>
</dbReference>
<evidence type="ECO:0000313" key="15">
    <source>
        <dbReference type="Proteomes" id="UP000183002"/>
    </source>
</evidence>
<keyword evidence="9" id="KW-0289">Folate biosynthesis</keyword>
<comment type="function">
    <text evidence="10">Catalyzes the transfer of pyrophosphate from adenosine triphosphate (ATP) to 6-hydroxymethyl-7,8-dihydropterin, an enzymatic step in folate biosynthesis pathway.</text>
</comment>
<dbReference type="InterPro" id="IPR035907">
    <property type="entry name" value="Hppk_sf"/>
</dbReference>
<gene>
    <name evidence="14" type="ORF">SAMN05216227_102255</name>
</gene>
<name>A0A1H8IYV5_9RHOB</name>
<evidence type="ECO:0000256" key="10">
    <source>
        <dbReference type="ARBA" id="ARBA00029409"/>
    </source>
</evidence>
<sequence length="212" mass="22701">MAKQLLVYVALGANLPSDLGSLRHTPAHTLPMALASLGALGLHLHATSRFYATPCFPAGAGPDYVNAAAALTADPDLSPADILARLHQVEAAYGRTRSTRWAGRSLDLDLLAIGDAVLPDAKTHRHWCDLPLADQARLAPDQLILPHPRIADRAFVLVPLCDIAPDWHHPVTGHSVRTMRDALPASDLAAVRPLPEEASDLAPIRRPTPLLP</sequence>
<evidence type="ECO:0000313" key="14">
    <source>
        <dbReference type="EMBL" id="SEN73774.1"/>
    </source>
</evidence>
<keyword evidence="5" id="KW-0808">Transferase</keyword>
<keyword evidence="7 14" id="KW-0418">Kinase</keyword>
<comment type="similarity">
    <text evidence="2">Belongs to the HPPK family.</text>
</comment>
<dbReference type="InterPro" id="IPR000550">
    <property type="entry name" value="Hppk"/>
</dbReference>
<dbReference type="UniPathway" id="UPA00077">
    <property type="reaction ID" value="UER00155"/>
</dbReference>